<reference evidence="9" key="1">
    <citation type="submission" date="2020-05" db="UniProtKB">
        <authorList>
            <consortium name="EnsemblMetazoa"/>
        </authorList>
    </citation>
    <scope>IDENTIFICATION</scope>
    <source>
        <strain evidence="9">USDA</strain>
    </source>
</reference>
<keyword evidence="7 8" id="KW-0807">Transducer</keyword>
<dbReference type="GO" id="GO:0005886">
    <property type="term" value="C:plasma membrane"/>
    <property type="evidence" value="ECO:0007669"/>
    <property type="project" value="UniProtKB-SubCell"/>
</dbReference>
<feature type="transmembrane region" description="Helical" evidence="8">
    <location>
        <begin position="130"/>
        <end position="149"/>
    </location>
</feature>
<dbReference type="AlphaFoldDB" id="A0A1I8NS68"/>
<dbReference type="GO" id="GO:0043025">
    <property type="term" value="C:neuronal cell body"/>
    <property type="evidence" value="ECO:0007669"/>
    <property type="project" value="TreeGrafter"/>
</dbReference>
<dbReference type="PANTHER" id="PTHR21143">
    <property type="entry name" value="INVERTEBRATE GUSTATORY RECEPTOR"/>
    <property type="match status" value="1"/>
</dbReference>
<evidence type="ECO:0000256" key="3">
    <source>
        <dbReference type="ARBA" id="ARBA00022692"/>
    </source>
</evidence>
<accession>A0A1I8NS68</accession>
<evidence type="ECO:0000313" key="9">
    <source>
        <dbReference type="EnsemblMetazoa" id="SCAU001576-PB"/>
    </source>
</evidence>
<evidence type="ECO:0000256" key="5">
    <source>
        <dbReference type="ARBA" id="ARBA00023136"/>
    </source>
</evidence>
<feature type="transmembrane region" description="Helical" evidence="8">
    <location>
        <begin position="350"/>
        <end position="367"/>
    </location>
</feature>
<feature type="transmembrane region" description="Helical" evidence="8">
    <location>
        <begin position="240"/>
        <end position="266"/>
    </location>
</feature>
<proteinExistence type="inferred from homology"/>
<dbReference type="STRING" id="35570.A0A1I8NS68"/>
<dbReference type="EnsemblMetazoa" id="SCAU001576-RB">
    <property type="protein sequence ID" value="SCAU001576-PB"/>
    <property type="gene ID" value="SCAU001576"/>
</dbReference>
<evidence type="ECO:0000256" key="4">
    <source>
        <dbReference type="ARBA" id="ARBA00022989"/>
    </source>
</evidence>
<dbReference type="Proteomes" id="UP000095300">
    <property type="component" value="Unassembled WGS sequence"/>
</dbReference>
<keyword evidence="4 8" id="KW-1133">Transmembrane helix</keyword>
<dbReference type="GO" id="GO:0030425">
    <property type="term" value="C:dendrite"/>
    <property type="evidence" value="ECO:0007669"/>
    <property type="project" value="TreeGrafter"/>
</dbReference>
<keyword evidence="5 8" id="KW-0472">Membrane</keyword>
<dbReference type="VEuPathDB" id="VectorBase:SCAU001576"/>
<keyword evidence="10" id="KW-1185">Reference proteome</keyword>
<sequence>MADEMEIFLKILKYSGLMAVSVEESTKCVYIKNDGLFYLYHASLQLILLGTLVWLGLNNPSNLFGFYNDTSNYYSYITLQASFASQIFLRLWFISNQHSHLRILELCRKWKLEYLSGQPQTFHMYTKTRLGLLITVLFMYFLHLVGTFYQVGDAISNGELLLYFTLTGHCCVMTTVILYIYTALVITISNILKWISVSCEQLLVNRIDTALSHWHCEHLQQLMHLYDKISYITCEDVNSVYGISILVCTTLAVMETIWDMFILAISNSGTSRLLDLEILLWMLPMCTILIIGLLYNNVTGEARNTAKFLAKSCRSNDGMDKMIDKFLLKNLRQKPILTAYGFFSLDKSTLFKLFTTVFTYMVVLVQFKEMESTTKQLEKGS</sequence>
<keyword evidence="6 8" id="KW-0675">Receptor</keyword>
<comment type="subcellular location">
    <subcellularLocation>
        <location evidence="1 8">Cell membrane</location>
        <topology evidence="1 8">Multi-pass membrane protein</topology>
    </subcellularLocation>
</comment>
<feature type="transmembrane region" description="Helical" evidence="8">
    <location>
        <begin position="73"/>
        <end position="93"/>
    </location>
</feature>
<organism evidence="9 10">
    <name type="scientific">Stomoxys calcitrans</name>
    <name type="common">Stable fly</name>
    <name type="synonym">Conops calcitrans</name>
    <dbReference type="NCBI Taxonomy" id="35570"/>
    <lineage>
        <taxon>Eukaryota</taxon>
        <taxon>Metazoa</taxon>
        <taxon>Ecdysozoa</taxon>
        <taxon>Arthropoda</taxon>
        <taxon>Hexapoda</taxon>
        <taxon>Insecta</taxon>
        <taxon>Pterygota</taxon>
        <taxon>Neoptera</taxon>
        <taxon>Endopterygota</taxon>
        <taxon>Diptera</taxon>
        <taxon>Brachycera</taxon>
        <taxon>Muscomorpha</taxon>
        <taxon>Muscoidea</taxon>
        <taxon>Muscidae</taxon>
        <taxon>Stomoxys</taxon>
    </lineage>
</organism>
<dbReference type="GO" id="GO:0050909">
    <property type="term" value="P:sensory perception of taste"/>
    <property type="evidence" value="ECO:0007669"/>
    <property type="project" value="InterPro"/>
</dbReference>
<evidence type="ECO:0000256" key="8">
    <source>
        <dbReference type="RuleBase" id="RU363108"/>
    </source>
</evidence>
<evidence type="ECO:0000313" key="10">
    <source>
        <dbReference type="Proteomes" id="UP000095300"/>
    </source>
</evidence>
<keyword evidence="2 8" id="KW-1003">Cell membrane</keyword>
<dbReference type="PANTHER" id="PTHR21143:SF133">
    <property type="entry name" value="GUSTATORY AND PHEROMONE RECEPTOR 32A-RELATED"/>
    <property type="match status" value="1"/>
</dbReference>
<dbReference type="GO" id="GO:0007635">
    <property type="term" value="P:chemosensory behavior"/>
    <property type="evidence" value="ECO:0007669"/>
    <property type="project" value="TreeGrafter"/>
</dbReference>
<name>A0A1I8NS68_STOCA</name>
<feature type="transmembrane region" description="Helical" evidence="8">
    <location>
        <begin position="161"/>
        <end position="186"/>
    </location>
</feature>
<comment type="similarity">
    <text evidence="8">Belongs to the insect chemoreceptor superfamily. Gustatory receptor (GR) family.</text>
</comment>
<keyword evidence="3 8" id="KW-0812">Transmembrane</keyword>
<dbReference type="InterPro" id="IPR013604">
    <property type="entry name" value="7TM_chemorcpt"/>
</dbReference>
<feature type="transmembrane region" description="Helical" evidence="8">
    <location>
        <begin position="278"/>
        <end position="298"/>
    </location>
</feature>
<feature type="transmembrane region" description="Helical" evidence="8">
    <location>
        <begin position="37"/>
        <end position="57"/>
    </location>
</feature>
<dbReference type="GO" id="GO:0030424">
    <property type="term" value="C:axon"/>
    <property type="evidence" value="ECO:0007669"/>
    <property type="project" value="TreeGrafter"/>
</dbReference>
<dbReference type="GO" id="GO:0007165">
    <property type="term" value="P:signal transduction"/>
    <property type="evidence" value="ECO:0007669"/>
    <property type="project" value="UniProtKB-KW"/>
</dbReference>
<evidence type="ECO:0000256" key="7">
    <source>
        <dbReference type="ARBA" id="ARBA00023224"/>
    </source>
</evidence>
<comment type="function">
    <text evidence="8">Gustatory receptor which mediates acceptance or avoidance behavior, depending on its substrates.</text>
</comment>
<dbReference type="GO" id="GO:0008049">
    <property type="term" value="P:male courtship behavior"/>
    <property type="evidence" value="ECO:0007669"/>
    <property type="project" value="TreeGrafter"/>
</dbReference>
<evidence type="ECO:0000256" key="6">
    <source>
        <dbReference type="ARBA" id="ARBA00023170"/>
    </source>
</evidence>
<evidence type="ECO:0000256" key="1">
    <source>
        <dbReference type="ARBA" id="ARBA00004651"/>
    </source>
</evidence>
<evidence type="ECO:0000256" key="2">
    <source>
        <dbReference type="ARBA" id="ARBA00022475"/>
    </source>
</evidence>
<protein>
    <recommendedName>
        <fullName evidence="8">Gustatory receptor</fullName>
    </recommendedName>
</protein>
<dbReference type="Pfam" id="PF08395">
    <property type="entry name" value="7tm_7"/>
    <property type="match status" value="1"/>
</dbReference>